<comment type="caution">
    <text evidence="2">The sequence shown here is derived from an EMBL/GenBank/DDBJ whole genome shotgun (WGS) entry which is preliminary data.</text>
</comment>
<evidence type="ECO:0000256" key="1">
    <source>
        <dbReference type="SAM" id="MobiDB-lite"/>
    </source>
</evidence>
<sequence length="318" mass="37483">MDLMDLERLFPYRPGTPEVPDLPCPSWVYSPDSTVHVATDRSWFEDDYVVTLDPNPKKPNAGIIRDKDGAQMAHFKRLARSNQQTEVQLSGPPHGPEVGESPFHPEVTYEIKAKWQPYERGRLQTYRATRNPGVQIGEKPFTEEEKEWFKWRGMDYERDLEQGGGRHAGNEEIQKALRTGYRYNKMKNPNQNLFDKFVGFKECRVFDHAFPPKEQRYIRACFGSTKEFMDKYDYMYDKTEEYEQAAIQAKEMTKKDPDMENAQRFGEDEESEWEDEDESENEYQDDGIWGHYQYEFDVDDVYGPEYARSWGSLDDIEC</sequence>
<protein>
    <submittedName>
        <fullName evidence="2">Uncharacterized protein</fullName>
    </submittedName>
</protein>
<evidence type="ECO:0000313" key="2">
    <source>
        <dbReference type="EMBL" id="KAJ4263574.1"/>
    </source>
</evidence>
<reference evidence="2" key="1">
    <citation type="submission" date="2022-09" db="EMBL/GenBank/DDBJ databases">
        <title>Fusarium specimens isolated from Avocado Roots.</title>
        <authorList>
            <person name="Stajich J."/>
            <person name="Roper C."/>
            <person name="Heimlech-Rivalta G."/>
        </authorList>
    </citation>
    <scope>NUCLEOTIDE SEQUENCE</scope>
    <source>
        <strain evidence="2">CF00136</strain>
    </source>
</reference>
<dbReference type="Proteomes" id="UP001152049">
    <property type="component" value="Unassembled WGS sequence"/>
</dbReference>
<feature type="compositionally biased region" description="Acidic residues" evidence="1">
    <location>
        <begin position="267"/>
        <end position="284"/>
    </location>
</feature>
<feature type="region of interest" description="Disordered" evidence="1">
    <location>
        <begin position="251"/>
        <end position="284"/>
    </location>
</feature>
<proteinExistence type="predicted"/>
<evidence type="ECO:0000313" key="3">
    <source>
        <dbReference type="Proteomes" id="UP001152049"/>
    </source>
</evidence>
<keyword evidence="3" id="KW-1185">Reference proteome</keyword>
<dbReference type="OrthoDB" id="5056343at2759"/>
<gene>
    <name evidence="2" type="ORF">NW762_006394</name>
</gene>
<dbReference type="EMBL" id="JAOQAZ010000010">
    <property type="protein sequence ID" value="KAJ4263574.1"/>
    <property type="molecule type" value="Genomic_DNA"/>
</dbReference>
<dbReference type="AlphaFoldDB" id="A0A9W8S1E5"/>
<feature type="region of interest" description="Disordered" evidence="1">
    <location>
        <begin position="80"/>
        <end position="102"/>
    </location>
</feature>
<organism evidence="2 3">
    <name type="scientific">Fusarium torreyae</name>
    <dbReference type="NCBI Taxonomy" id="1237075"/>
    <lineage>
        <taxon>Eukaryota</taxon>
        <taxon>Fungi</taxon>
        <taxon>Dikarya</taxon>
        <taxon>Ascomycota</taxon>
        <taxon>Pezizomycotina</taxon>
        <taxon>Sordariomycetes</taxon>
        <taxon>Hypocreomycetidae</taxon>
        <taxon>Hypocreales</taxon>
        <taxon>Nectriaceae</taxon>
        <taxon>Fusarium</taxon>
    </lineage>
</organism>
<name>A0A9W8S1E5_9HYPO</name>
<accession>A0A9W8S1E5</accession>